<keyword evidence="5 7" id="KW-1133">Transmembrane helix</keyword>
<evidence type="ECO:0000313" key="9">
    <source>
        <dbReference type="Proteomes" id="UP000507470"/>
    </source>
</evidence>
<comment type="similarity">
    <text evidence="2">Belongs to the SLC34A transporter family.</text>
</comment>
<evidence type="ECO:0000256" key="6">
    <source>
        <dbReference type="ARBA" id="ARBA00023136"/>
    </source>
</evidence>
<dbReference type="OrthoDB" id="76259at2759"/>
<dbReference type="PANTHER" id="PTHR10010">
    <property type="entry name" value="SOLUTE CARRIER FAMILY 34 SODIUM PHOSPHATE , MEMBER 2-RELATED"/>
    <property type="match status" value="1"/>
</dbReference>
<feature type="transmembrane region" description="Helical" evidence="7">
    <location>
        <begin position="433"/>
        <end position="455"/>
    </location>
</feature>
<reference evidence="8 9" key="1">
    <citation type="submission" date="2020-06" db="EMBL/GenBank/DDBJ databases">
        <authorList>
            <person name="Li R."/>
            <person name="Bekaert M."/>
        </authorList>
    </citation>
    <scope>NUCLEOTIDE SEQUENCE [LARGE SCALE GENOMIC DNA]</scope>
    <source>
        <strain evidence="9">wild</strain>
    </source>
</reference>
<comment type="subcellular location">
    <subcellularLocation>
        <location evidence="1">Apical cell membrane</location>
        <topology evidence="1">Multi-pass membrane protein</topology>
    </subcellularLocation>
</comment>
<sequence length="570" mass="61975">MSLGKKIYEDIVIVVSEQKNDKKEVLGEVVRIQAVTDCQNVVNPMTDGPYECEPLVHGVRIKEKNQGHPDDGSDDARVGVCVNSNGTRIKHALQTAGKFLLVLGFLYFFICSLGLLGAAFQLLGGKTAGKVFEQSELLSNPVAGLMIGILATVLVQSSSTSTSIIVTMVASGIIGVRQAIPMIMGANIGTSVTNTVVSMAQVGDRNQFRRAFSAATVHDMFNWLSVIILLPLECATGYLEKLTGALTKSFKGNSFKGGKQDFLKVITKPLTKLIIELDKKLLKKIAVGDKNYEDKSLIKGPIAKALKNIVNADFPGCFKFLTGYVAMLVGAILTVLVQSSSVFTSTLTPLVGLGLIKVDRMYPLTLGSNIGTTMTSLLAAFAASENKLDVALQIALCHFFFNISGILIFYPVPVMRRVPIRAAKFLGKITSEYRWFAGLYIILSFLLLPVMVFGLSMAGQIPFIVVGSIILFIIFNVVVLNVLQRKKPTWLPSPLRTWDFLPEFLHSLKPYDKVFTTCSICFCTSCQKKDTVYNSLPFTASASSSPNSSSNSSRFPSTANSTVDLLINRV</sequence>
<evidence type="ECO:0000256" key="5">
    <source>
        <dbReference type="ARBA" id="ARBA00022989"/>
    </source>
</evidence>
<name>A0A6J8BMD0_MYTCO</name>
<feature type="transmembrane region" description="Helical" evidence="7">
    <location>
        <begin position="324"/>
        <end position="352"/>
    </location>
</feature>
<evidence type="ECO:0000313" key="8">
    <source>
        <dbReference type="EMBL" id="CAC5385168.1"/>
    </source>
</evidence>
<keyword evidence="3" id="KW-1003">Cell membrane</keyword>
<organism evidence="8 9">
    <name type="scientific">Mytilus coruscus</name>
    <name type="common">Sea mussel</name>
    <dbReference type="NCBI Taxonomy" id="42192"/>
    <lineage>
        <taxon>Eukaryota</taxon>
        <taxon>Metazoa</taxon>
        <taxon>Spiralia</taxon>
        <taxon>Lophotrochozoa</taxon>
        <taxon>Mollusca</taxon>
        <taxon>Bivalvia</taxon>
        <taxon>Autobranchia</taxon>
        <taxon>Pteriomorphia</taxon>
        <taxon>Mytilida</taxon>
        <taxon>Mytiloidea</taxon>
        <taxon>Mytilidae</taxon>
        <taxon>Mytilinae</taxon>
        <taxon>Mytilus</taxon>
    </lineage>
</organism>
<feature type="transmembrane region" description="Helical" evidence="7">
    <location>
        <begin position="143"/>
        <end position="176"/>
    </location>
</feature>
<dbReference type="EMBL" id="CACVKT020003690">
    <property type="protein sequence ID" value="CAC5385168.1"/>
    <property type="molecule type" value="Genomic_DNA"/>
</dbReference>
<evidence type="ECO:0000256" key="1">
    <source>
        <dbReference type="ARBA" id="ARBA00004424"/>
    </source>
</evidence>
<dbReference type="Pfam" id="PF02690">
    <property type="entry name" value="Na_Pi_cotrans"/>
    <property type="match status" value="2"/>
</dbReference>
<dbReference type="InterPro" id="IPR003841">
    <property type="entry name" value="Na/Pi_transpt"/>
</dbReference>
<feature type="transmembrane region" description="Helical" evidence="7">
    <location>
        <begin position="390"/>
        <end position="412"/>
    </location>
</feature>
<dbReference type="GO" id="GO:0016324">
    <property type="term" value="C:apical plasma membrane"/>
    <property type="evidence" value="ECO:0007669"/>
    <property type="project" value="UniProtKB-SubCell"/>
</dbReference>
<feature type="transmembrane region" description="Helical" evidence="7">
    <location>
        <begin position="461"/>
        <end position="483"/>
    </location>
</feature>
<accession>A0A6J8BMD0</accession>
<protein>
    <submittedName>
        <fullName evidence="8">SLC34A</fullName>
    </submittedName>
</protein>
<evidence type="ECO:0000256" key="4">
    <source>
        <dbReference type="ARBA" id="ARBA00022692"/>
    </source>
</evidence>
<dbReference type="PANTHER" id="PTHR10010:SF46">
    <property type="entry name" value="SODIUM-DEPENDENT PHOSPHATE TRANSPORT PROTEIN 2B"/>
    <property type="match status" value="1"/>
</dbReference>
<proteinExistence type="inferred from homology"/>
<gene>
    <name evidence="8" type="ORF">MCOR_20741</name>
</gene>
<dbReference type="Proteomes" id="UP000507470">
    <property type="component" value="Unassembled WGS sequence"/>
</dbReference>
<feature type="transmembrane region" description="Helical" evidence="7">
    <location>
        <begin position="99"/>
        <end position="123"/>
    </location>
</feature>
<evidence type="ECO:0000256" key="3">
    <source>
        <dbReference type="ARBA" id="ARBA00022475"/>
    </source>
</evidence>
<evidence type="ECO:0000256" key="2">
    <source>
        <dbReference type="ARBA" id="ARBA00005808"/>
    </source>
</evidence>
<dbReference type="AlphaFoldDB" id="A0A6J8BMD0"/>
<dbReference type="GO" id="GO:0005436">
    <property type="term" value="F:sodium:phosphate symporter activity"/>
    <property type="evidence" value="ECO:0007669"/>
    <property type="project" value="InterPro"/>
</dbReference>
<dbReference type="NCBIfam" id="NF037997">
    <property type="entry name" value="Na_Pi_symport"/>
    <property type="match status" value="2"/>
</dbReference>
<keyword evidence="4 7" id="KW-0812">Transmembrane</keyword>
<evidence type="ECO:0000256" key="7">
    <source>
        <dbReference type="SAM" id="Phobius"/>
    </source>
</evidence>
<keyword evidence="6 7" id="KW-0472">Membrane</keyword>
<dbReference type="GO" id="GO:0044341">
    <property type="term" value="P:sodium-dependent phosphate transport"/>
    <property type="evidence" value="ECO:0007669"/>
    <property type="project" value="InterPro"/>
</dbReference>
<keyword evidence="9" id="KW-1185">Reference proteome</keyword>